<dbReference type="OrthoDB" id="442087at2759"/>
<sequence length="389" mass="45236">MAPPITTEDYYRVLEVSQTATTELIRKSYLRLALKHHPDRNGSKEGFQLVFQAYETLNDENRRRQYDLLYPSINANRSSAQSASDEAAQIVALRKLNEERITRWRLTRSILDSAIFELQRSIRRQQNVVDVLAGIISKAEAAEDAQKKNWGIWFFNQVFKTAVARKYEIARKDRQRQERRIEKDFKERKIETLKAQLQEKEKMLQQSEKENSAADARHDLALRAAEARIRQRRAGEQQQQNSKAAETERMEKARREEQARQQEKRAREATETWRQQQSRAPTASTAPNDPPNRQAEQTPAYDWFRSTRPTFTHSPHQTPPSICTHGGWWDKVQGRTTCTECDEVWTYLLMCPGCGKQACPKCQRDFRPQFPDRAATTRGGRKGKKGRNG</sequence>
<dbReference type="Gene3D" id="1.10.287.110">
    <property type="entry name" value="DnaJ domain"/>
    <property type="match status" value="1"/>
</dbReference>
<dbReference type="InterPro" id="IPR036869">
    <property type="entry name" value="J_dom_sf"/>
</dbReference>
<dbReference type="HOGENOM" id="CLU_045130_1_0_1"/>
<feature type="region of interest" description="Disordered" evidence="2">
    <location>
        <begin position="365"/>
        <end position="389"/>
    </location>
</feature>
<dbReference type="OMA" id="QAYKLKA"/>
<dbReference type="eggNOG" id="KOG0691">
    <property type="taxonomic scope" value="Eukaryota"/>
</dbReference>
<dbReference type="EMBL" id="KB456260">
    <property type="protein sequence ID" value="EMF16633.1"/>
    <property type="molecule type" value="Genomic_DNA"/>
</dbReference>
<dbReference type="SUPFAM" id="SSF46565">
    <property type="entry name" value="Chaperone J-domain"/>
    <property type="match status" value="1"/>
</dbReference>
<dbReference type="SMART" id="SM00271">
    <property type="entry name" value="DnaJ"/>
    <property type="match status" value="1"/>
</dbReference>
<feature type="compositionally biased region" description="Polar residues" evidence="2">
    <location>
        <begin position="272"/>
        <end position="287"/>
    </location>
</feature>
<keyword evidence="5" id="KW-1185">Reference proteome</keyword>
<dbReference type="CDD" id="cd06257">
    <property type="entry name" value="DnaJ"/>
    <property type="match status" value="1"/>
</dbReference>
<feature type="compositionally biased region" description="Basic residues" evidence="2">
    <location>
        <begin position="379"/>
        <end position="389"/>
    </location>
</feature>
<dbReference type="InterPro" id="IPR001623">
    <property type="entry name" value="DnaJ_domain"/>
</dbReference>
<feature type="region of interest" description="Disordered" evidence="2">
    <location>
        <begin position="230"/>
        <end position="300"/>
    </location>
</feature>
<name>N1QLN4_SPHMS</name>
<organism evidence="4 5">
    <name type="scientific">Sphaerulina musiva (strain SO2202)</name>
    <name type="common">Poplar stem canker fungus</name>
    <name type="synonym">Septoria musiva</name>
    <dbReference type="NCBI Taxonomy" id="692275"/>
    <lineage>
        <taxon>Eukaryota</taxon>
        <taxon>Fungi</taxon>
        <taxon>Dikarya</taxon>
        <taxon>Ascomycota</taxon>
        <taxon>Pezizomycotina</taxon>
        <taxon>Dothideomycetes</taxon>
        <taxon>Dothideomycetidae</taxon>
        <taxon>Mycosphaerellales</taxon>
        <taxon>Mycosphaerellaceae</taxon>
        <taxon>Sphaerulina</taxon>
    </lineage>
</organism>
<feature type="domain" description="J" evidence="3">
    <location>
        <begin position="9"/>
        <end position="70"/>
    </location>
</feature>
<dbReference type="PANTHER" id="PTHR44145">
    <property type="entry name" value="DNAJ HOMOLOG SUBFAMILY A MEMBER 3, MITOCHONDRIAL"/>
    <property type="match status" value="1"/>
</dbReference>
<dbReference type="InterPro" id="IPR051938">
    <property type="entry name" value="Apopto_cytoskel_mod"/>
</dbReference>
<dbReference type="Pfam" id="PF00226">
    <property type="entry name" value="DnaJ"/>
    <property type="match status" value="1"/>
</dbReference>
<gene>
    <name evidence="4" type="ORF">SEPMUDRAFT_32469</name>
</gene>
<evidence type="ECO:0000256" key="1">
    <source>
        <dbReference type="ARBA" id="ARBA00023186"/>
    </source>
</evidence>
<dbReference type="AlphaFoldDB" id="N1QLN4"/>
<evidence type="ECO:0000313" key="4">
    <source>
        <dbReference type="EMBL" id="EMF16633.1"/>
    </source>
</evidence>
<dbReference type="InterPro" id="IPR018253">
    <property type="entry name" value="DnaJ_domain_CS"/>
</dbReference>
<dbReference type="PRINTS" id="PR00625">
    <property type="entry name" value="JDOMAIN"/>
</dbReference>
<dbReference type="PROSITE" id="PS50076">
    <property type="entry name" value="DNAJ_2"/>
    <property type="match status" value="1"/>
</dbReference>
<protein>
    <submittedName>
        <fullName evidence="4">DnaJ-domain-containing protein</fullName>
    </submittedName>
</protein>
<dbReference type="PANTHER" id="PTHR44145:SF3">
    <property type="entry name" value="DNAJ HOMOLOG SUBFAMILY A MEMBER 3, MITOCHONDRIAL"/>
    <property type="match status" value="1"/>
</dbReference>
<evidence type="ECO:0000256" key="2">
    <source>
        <dbReference type="SAM" id="MobiDB-lite"/>
    </source>
</evidence>
<dbReference type="Proteomes" id="UP000016931">
    <property type="component" value="Unassembled WGS sequence"/>
</dbReference>
<dbReference type="PROSITE" id="PS00636">
    <property type="entry name" value="DNAJ_1"/>
    <property type="match status" value="1"/>
</dbReference>
<dbReference type="GeneID" id="27905633"/>
<dbReference type="STRING" id="692275.N1QLN4"/>
<proteinExistence type="predicted"/>
<reference evidence="4 5" key="1">
    <citation type="journal article" date="2012" name="PLoS Pathog.">
        <title>Diverse lifestyles and strategies of plant pathogenesis encoded in the genomes of eighteen Dothideomycetes fungi.</title>
        <authorList>
            <person name="Ohm R.A."/>
            <person name="Feau N."/>
            <person name="Henrissat B."/>
            <person name="Schoch C.L."/>
            <person name="Horwitz B.A."/>
            <person name="Barry K.W."/>
            <person name="Condon B.J."/>
            <person name="Copeland A.C."/>
            <person name="Dhillon B."/>
            <person name="Glaser F."/>
            <person name="Hesse C.N."/>
            <person name="Kosti I."/>
            <person name="LaButti K."/>
            <person name="Lindquist E.A."/>
            <person name="Lucas S."/>
            <person name="Salamov A.A."/>
            <person name="Bradshaw R.E."/>
            <person name="Ciuffetti L."/>
            <person name="Hamelin R.C."/>
            <person name="Kema G.H.J."/>
            <person name="Lawrence C."/>
            <person name="Scott J.A."/>
            <person name="Spatafora J.W."/>
            <person name="Turgeon B.G."/>
            <person name="de Wit P.J.G.M."/>
            <person name="Zhong S."/>
            <person name="Goodwin S.B."/>
            <person name="Grigoriev I.V."/>
        </authorList>
    </citation>
    <scope>NUCLEOTIDE SEQUENCE [LARGE SCALE GENOMIC DNA]</scope>
    <source>
        <strain evidence="4 5">SO2202</strain>
    </source>
</reference>
<evidence type="ECO:0000259" key="3">
    <source>
        <dbReference type="PROSITE" id="PS50076"/>
    </source>
</evidence>
<dbReference type="RefSeq" id="XP_016764754.1">
    <property type="nucleotide sequence ID" value="XM_016908496.1"/>
</dbReference>
<feature type="compositionally biased region" description="Basic and acidic residues" evidence="2">
    <location>
        <begin position="245"/>
        <end position="271"/>
    </location>
</feature>
<keyword evidence="1" id="KW-0143">Chaperone</keyword>
<accession>N1QLN4</accession>
<evidence type="ECO:0000313" key="5">
    <source>
        <dbReference type="Proteomes" id="UP000016931"/>
    </source>
</evidence>